<feature type="region of interest" description="Disordered" evidence="1">
    <location>
        <begin position="42"/>
        <end position="71"/>
    </location>
</feature>
<evidence type="ECO:0000256" key="1">
    <source>
        <dbReference type="SAM" id="MobiDB-lite"/>
    </source>
</evidence>
<gene>
    <name evidence="2" type="ORF">TeGR_g13449</name>
</gene>
<comment type="caution">
    <text evidence="2">The sequence shown here is derived from an EMBL/GenBank/DDBJ whole genome shotgun (WGS) entry which is preliminary data.</text>
</comment>
<keyword evidence="3" id="KW-1185">Reference proteome</keyword>
<feature type="non-terminal residue" evidence="2">
    <location>
        <position position="1"/>
    </location>
</feature>
<proteinExistence type="predicted"/>
<evidence type="ECO:0000313" key="2">
    <source>
        <dbReference type="EMBL" id="GMI29592.1"/>
    </source>
</evidence>
<accession>A0ABQ6MPF8</accession>
<feature type="compositionally biased region" description="Acidic residues" evidence="1">
    <location>
        <begin position="218"/>
        <end position="235"/>
    </location>
</feature>
<feature type="region of interest" description="Disordered" evidence="1">
    <location>
        <begin position="251"/>
        <end position="275"/>
    </location>
</feature>
<sequence>GGGGGGELSEKDVRALLYEFRTDEDADPDVVAGLEEMERAFSRKREKRREGKAAAEERAEEEGAMEDGLELSDEDLRDIILDLKDHPRDAAVLAKAEASQFALLEFHAERLKIGPVLSEEAREQYADVSGFDWESGGDGNEVMEGGELELDEPPFVNFLRVARDEGDGYLRALRDDNPDVWAHLVEDGLELAVDLNDLVGASAEDFDKVLEVVGMEGGEGEEDDDEEEEGEELTEEEKRAIEKMVSEGVVEGEGAPAAAEEEKEAEWWEEGGGDELEDDTMYTPTGMVHSPKSIFEELLKEACYDSLQKELPYQCTYSCETDEARKTVNFQITTMTKSQKKIVDSAIRGAIAKKVRDGVGKVGGGGWRVGEVGSTVKRKHGA</sequence>
<feature type="region of interest" description="Disordered" evidence="1">
    <location>
        <begin position="217"/>
        <end position="238"/>
    </location>
</feature>
<evidence type="ECO:0000313" key="3">
    <source>
        <dbReference type="Proteomes" id="UP001165060"/>
    </source>
</evidence>
<feature type="compositionally biased region" description="Acidic residues" evidence="1">
    <location>
        <begin position="58"/>
        <end position="71"/>
    </location>
</feature>
<dbReference type="EMBL" id="BRYB01000409">
    <property type="protein sequence ID" value="GMI29592.1"/>
    <property type="molecule type" value="Genomic_DNA"/>
</dbReference>
<feature type="compositionally biased region" description="Acidic residues" evidence="1">
    <location>
        <begin position="259"/>
        <end position="275"/>
    </location>
</feature>
<feature type="compositionally biased region" description="Basic and acidic residues" evidence="1">
    <location>
        <begin position="42"/>
        <end position="57"/>
    </location>
</feature>
<organism evidence="2 3">
    <name type="scientific">Tetraparma gracilis</name>
    <dbReference type="NCBI Taxonomy" id="2962635"/>
    <lineage>
        <taxon>Eukaryota</taxon>
        <taxon>Sar</taxon>
        <taxon>Stramenopiles</taxon>
        <taxon>Ochrophyta</taxon>
        <taxon>Bolidophyceae</taxon>
        <taxon>Parmales</taxon>
        <taxon>Triparmaceae</taxon>
        <taxon>Tetraparma</taxon>
    </lineage>
</organism>
<dbReference type="Proteomes" id="UP001165060">
    <property type="component" value="Unassembled WGS sequence"/>
</dbReference>
<reference evidence="2 3" key="1">
    <citation type="journal article" date="2023" name="Commun. Biol.">
        <title>Genome analysis of Parmales, the sister group of diatoms, reveals the evolutionary specialization of diatoms from phago-mixotrophs to photoautotrophs.</title>
        <authorList>
            <person name="Ban H."/>
            <person name="Sato S."/>
            <person name="Yoshikawa S."/>
            <person name="Yamada K."/>
            <person name="Nakamura Y."/>
            <person name="Ichinomiya M."/>
            <person name="Sato N."/>
            <person name="Blanc-Mathieu R."/>
            <person name="Endo H."/>
            <person name="Kuwata A."/>
            <person name="Ogata H."/>
        </authorList>
    </citation>
    <scope>NUCLEOTIDE SEQUENCE [LARGE SCALE GENOMIC DNA]</scope>
</reference>
<protein>
    <submittedName>
        <fullName evidence="2">Uncharacterized protein</fullName>
    </submittedName>
</protein>
<name>A0ABQ6MPF8_9STRA</name>